<gene>
    <name evidence="14" type="ORF">GUJ93_ZPchr0007g6103</name>
</gene>
<evidence type="ECO:0000313" key="14">
    <source>
        <dbReference type="EMBL" id="KAG8081260.1"/>
    </source>
</evidence>
<evidence type="ECO:0000256" key="4">
    <source>
        <dbReference type="ARBA" id="ARBA00022723"/>
    </source>
</evidence>
<feature type="binding site" evidence="9">
    <location>
        <position position="66"/>
    </location>
    <ligand>
        <name>Ca(2+)</name>
        <dbReference type="ChEBI" id="CHEBI:29108"/>
        <label>1</label>
    </ligand>
</feature>
<feature type="active site" description="Proton acceptor" evidence="8">
    <location>
        <position position="45"/>
    </location>
</feature>
<keyword evidence="7" id="KW-0376">Hydrogen peroxide</keyword>
<dbReference type="GO" id="GO:0004601">
    <property type="term" value="F:peroxidase activity"/>
    <property type="evidence" value="ECO:0007669"/>
    <property type="project" value="UniProtKB-KW"/>
</dbReference>
<comment type="similarity">
    <text evidence="12">Belongs to the peroxidase family.</text>
</comment>
<dbReference type="Pfam" id="PF00141">
    <property type="entry name" value="peroxidase"/>
    <property type="match status" value="2"/>
</dbReference>
<comment type="cofactor">
    <cofactor evidence="9">
        <name>Ca(2+)</name>
        <dbReference type="ChEBI" id="CHEBI:29108"/>
    </cofactor>
    <text evidence="9">Binds 2 calcium ions per subunit.</text>
</comment>
<evidence type="ECO:0000256" key="3">
    <source>
        <dbReference type="ARBA" id="ARBA00022617"/>
    </source>
</evidence>
<keyword evidence="11" id="KW-1015">Disulfide bond</keyword>
<evidence type="ECO:0000256" key="7">
    <source>
        <dbReference type="ARBA" id="ARBA00023324"/>
    </source>
</evidence>
<feature type="domain" description="Plant heme peroxidase family profile" evidence="13">
    <location>
        <begin position="17"/>
        <end position="247"/>
    </location>
</feature>
<dbReference type="OrthoDB" id="650024at2759"/>
<evidence type="ECO:0000256" key="12">
    <source>
        <dbReference type="RuleBase" id="RU004241"/>
    </source>
</evidence>
<evidence type="ECO:0000256" key="5">
    <source>
        <dbReference type="ARBA" id="ARBA00023002"/>
    </source>
</evidence>
<evidence type="ECO:0000256" key="8">
    <source>
        <dbReference type="PIRSR" id="PIRSR600823-1"/>
    </source>
</evidence>
<keyword evidence="6" id="KW-0408">Iron</keyword>
<dbReference type="GO" id="GO:0020037">
    <property type="term" value="F:heme binding"/>
    <property type="evidence" value="ECO:0007669"/>
    <property type="project" value="InterPro"/>
</dbReference>
<keyword evidence="4 9" id="KW-0479">Metal-binding</keyword>
<evidence type="ECO:0000256" key="9">
    <source>
        <dbReference type="PIRSR" id="PIRSR600823-3"/>
    </source>
</evidence>
<dbReference type="GO" id="GO:0006979">
    <property type="term" value="P:response to oxidative stress"/>
    <property type="evidence" value="ECO:0007669"/>
    <property type="project" value="InterPro"/>
</dbReference>
<keyword evidence="15" id="KW-1185">Reference proteome</keyword>
<keyword evidence="3" id="KW-0349">Heme</keyword>
<evidence type="ECO:0000256" key="2">
    <source>
        <dbReference type="ARBA" id="ARBA00022559"/>
    </source>
</evidence>
<name>A0A8J5SVA6_ZIZPA</name>
<dbReference type="AlphaFoldDB" id="A0A8J5SVA6"/>
<proteinExistence type="inferred from homology"/>
<dbReference type="EMBL" id="JAAALK010000282">
    <property type="protein sequence ID" value="KAG8081260.1"/>
    <property type="molecule type" value="Genomic_DNA"/>
</dbReference>
<evidence type="ECO:0000313" key="15">
    <source>
        <dbReference type="Proteomes" id="UP000729402"/>
    </source>
</evidence>
<reference evidence="14" key="1">
    <citation type="journal article" date="2021" name="bioRxiv">
        <title>Whole Genome Assembly and Annotation of Northern Wild Rice, Zizania palustris L., Supports a Whole Genome Duplication in the Zizania Genus.</title>
        <authorList>
            <person name="Haas M."/>
            <person name="Kono T."/>
            <person name="Macchietto M."/>
            <person name="Millas R."/>
            <person name="McGilp L."/>
            <person name="Shao M."/>
            <person name="Duquette J."/>
            <person name="Hirsch C.N."/>
            <person name="Kimball J."/>
        </authorList>
    </citation>
    <scope>NUCLEOTIDE SEQUENCE</scope>
    <source>
        <tissue evidence="14">Fresh leaf tissue</tissue>
    </source>
</reference>
<evidence type="ECO:0000256" key="6">
    <source>
        <dbReference type="ARBA" id="ARBA00023004"/>
    </source>
</evidence>
<organism evidence="14 15">
    <name type="scientific">Zizania palustris</name>
    <name type="common">Northern wild rice</name>
    <dbReference type="NCBI Taxonomy" id="103762"/>
    <lineage>
        <taxon>Eukaryota</taxon>
        <taxon>Viridiplantae</taxon>
        <taxon>Streptophyta</taxon>
        <taxon>Embryophyta</taxon>
        <taxon>Tracheophyta</taxon>
        <taxon>Spermatophyta</taxon>
        <taxon>Magnoliopsida</taxon>
        <taxon>Liliopsida</taxon>
        <taxon>Poales</taxon>
        <taxon>Poaceae</taxon>
        <taxon>BOP clade</taxon>
        <taxon>Oryzoideae</taxon>
        <taxon>Oryzeae</taxon>
        <taxon>Zizaniinae</taxon>
        <taxon>Zizania</taxon>
    </lineage>
</organism>
<feature type="binding site" evidence="9">
    <location>
        <position position="53"/>
    </location>
    <ligand>
        <name>Ca(2+)</name>
        <dbReference type="ChEBI" id="CHEBI:29108"/>
        <label>1</label>
    </ligand>
</feature>
<evidence type="ECO:0000256" key="10">
    <source>
        <dbReference type="PIRSR" id="PIRSR600823-4"/>
    </source>
</evidence>
<feature type="site" description="Transition state stabilizer" evidence="10">
    <location>
        <position position="41"/>
    </location>
</feature>
<feature type="binding site" evidence="9">
    <location>
        <position position="51"/>
    </location>
    <ligand>
        <name>Ca(2+)</name>
        <dbReference type="ChEBI" id="CHEBI:29108"/>
        <label>1</label>
    </ligand>
</feature>
<feature type="disulfide bond" evidence="11">
    <location>
        <begin position="47"/>
        <end position="52"/>
    </location>
</feature>
<accession>A0A8J5SVA6</accession>
<dbReference type="InterPro" id="IPR002016">
    <property type="entry name" value="Haem_peroxidase"/>
</dbReference>
<dbReference type="PROSITE" id="PS50873">
    <property type="entry name" value="PEROXIDASE_4"/>
    <property type="match status" value="1"/>
</dbReference>
<feature type="binding site" evidence="9">
    <location>
        <position position="163"/>
    </location>
    <ligand>
        <name>Ca(2+)</name>
        <dbReference type="ChEBI" id="CHEBI:29108"/>
        <label>2</label>
    </ligand>
</feature>
<feature type="binding site" evidence="9">
    <location>
        <position position="166"/>
    </location>
    <ligand>
        <name>Ca(2+)</name>
        <dbReference type="ChEBI" id="CHEBI:29108"/>
        <label>2</label>
    </ligand>
</feature>
<comment type="cofactor">
    <cofactor evidence="1">
        <name>heme b</name>
        <dbReference type="ChEBI" id="CHEBI:60344"/>
    </cofactor>
</comment>
<dbReference type="GO" id="GO:0042744">
    <property type="term" value="P:hydrogen peroxide catabolic process"/>
    <property type="evidence" value="ECO:0007669"/>
    <property type="project" value="UniProtKB-KW"/>
</dbReference>
<keyword evidence="5" id="KW-0560">Oxidoreductase</keyword>
<feature type="binding site" evidence="9">
    <location>
        <position position="46"/>
    </location>
    <ligand>
        <name>Ca(2+)</name>
        <dbReference type="ChEBI" id="CHEBI:29108"/>
        <label>1</label>
    </ligand>
</feature>
<dbReference type="Proteomes" id="UP000729402">
    <property type="component" value="Unassembled WGS sequence"/>
</dbReference>
<sequence length="276" mass="30123">MAMATMTMTTRCARAGVEDVVRRELKAVFANDATLRAGLLRLHFHDCFVRGCDVYIMLNSHNATAEKDADPNLTVRGYEAIEVVKAKVEAACPFVVSCADIMAMAARDAVYFSDGPHYEVETGRRDDGNVSINVTDPSLDPAYAKQLAAVCKRGNVASVEPMDPLTPVKFDNGYYKSVAGHRALLASDAALLDDDSLTGAYVRLLTNDTNQDTIFADFSVSMINMGRVVAALTGTDGQIRGRAPAASSSTDRDYFFFPSFHQLIVVFRINQFVQLL</sequence>
<reference evidence="14" key="2">
    <citation type="submission" date="2021-02" db="EMBL/GenBank/DDBJ databases">
        <authorList>
            <person name="Kimball J.A."/>
            <person name="Haas M.W."/>
            <person name="Macchietto M."/>
            <person name="Kono T."/>
            <person name="Duquette J."/>
            <person name="Shao M."/>
        </authorList>
    </citation>
    <scope>NUCLEOTIDE SEQUENCE</scope>
    <source>
        <tissue evidence="14">Fresh leaf tissue</tissue>
    </source>
</reference>
<evidence type="ECO:0000256" key="1">
    <source>
        <dbReference type="ARBA" id="ARBA00001970"/>
    </source>
</evidence>
<dbReference type="PANTHER" id="PTHR31235">
    <property type="entry name" value="PEROXIDASE 25-RELATED"/>
    <property type="match status" value="1"/>
</dbReference>
<evidence type="ECO:0000259" key="13">
    <source>
        <dbReference type="PROSITE" id="PS50873"/>
    </source>
</evidence>
<feature type="binding site" evidence="9">
    <location>
        <position position="171"/>
    </location>
    <ligand>
        <name>Ca(2+)</name>
        <dbReference type="ChEBI" id="CHEBI:29108"/>
        <label>2</label>
    </ligand>
</feature>
<protein>
    <recommendedName>
        <fullName evidence="13">Plant heme peroxidase family profile domain-containing protein</fullName>
    </recommendedName>
</protein>
<dbReference type="InterPro" id="IPR000823">
    <property type="entry name" value="Peroxidase_pln"/>
</dbReference>
<evidence type="ECO:0000256" key="11">
    <source>
        <dbReference type="PIRSR" id="PIRSR600823-5"/>
    </source>
</evidence>
<dbReference type="GO" id="GO:0046872">
    <property type="term" value="F:metal ion binding"/>
    <property type="evidence" value="ECO:0007669"/>
    <property type="project" value="UniProtKB-KW"/>
</dbReference>
<keyword evidence="9" id="KW-0106">Calcium</keyword>
<comment type="caution">
    <text evidence="14">The sequence shown here is derived from an EMBL/GenBank/DDBJ whole genome shotgun (WGS) entry which is preliminary data.</text>
</comment>
<keyword evidence="2" id="KW-0575">Peroxidase</keyword>
<feature type="binding site" evidence="9">
    <location>
        <position position="49"/>
    </location>
    <ligand>
        <name>Ca(2+)</name>
        <dbReference type="ChEBI" id="CHEBI:29108"/>
        <label>1</label>
    </ligand>
</feature>